<organism evidence="4 5">
    <name type="scientific">Persicobacter psychrovividus</name>
    <dbReference type="NCBI Taxonomy" id="387638"/>
    <lineage>
        <taxon>Bacteria</taxon>
        <taxon>Pseudomonadati</taxon>
        <taxon>Bacteroidota</taxon>
        <taxon>Cytophagia</taxon>
        <taxon>Cytophagales</taxon>
        <taxon>Persicobacteraceae</taxon>
        <taxon>Persicobacter</taxon>
    </lineage>
</organism>
<keyword evidence="4" id="KW-0614">Plasmid</keyword>
<accession>A0ABN6LGM2</accession>
<feature type="domain" description="Apiosidase-like catalytic" evidence="2">
    <location>
        <begin position="136"/>
        <end position="437"/>
    </location>
</feature>
<feature type="domain" description="DUF5060" evidence="3">
    <location>
        <begin position="34"/>
        <end position="102"/>
    </location>
</feature>
<dbReference type="InterPro" id="IPR017853">
    <property type="entry name" value="GH"/>
</dbReference>
<feature type="chain" id="PRO_5045075790" description="DUF5060 domain-containing protein" evidence="1">
    <location>
        <begin position="21"/>
        <end position="548"/>
    </location>
</feature>
<dbReference type="PANTHER" id="PTHR37836:SF2">
    <property type="entry name" value="DUF4038 DOMAIN-CONTAINING PROTEIN"/>
    <property type="match status" value="1"/>
</dbReference>
<evidence type="ECO:0000256" key="1">
    <source>
        <dbReference type="SAM" id="SignalP"/>
    </source>
</evidence>
<dbReference type="InterPro" id="IPR032260">
    <property type="entry name" value="DUF5060"/>
</dbReference>
<dbReference type="Pfam" id="PF13204">
    <property type="entry name" value="Apiosidase"/>
    <property type="match status" value="1"/>
</dbReference>
<dbReference type="Pfam" id="PF16586">
    <property type="entry name" value="DUF5060"/>
    <property type="match status" value="1"/>
</dbReference>
<dbReference type="EMBL" id="AP025300">
    <property type="protein sequence ID" value="BDD02298.1"/>
    <property type="molecule type" value="Genomic_DNA"/>
</dbReference>
<dbReference type="RefSeq" id="WP_338399550.1">
    <property type="nucleotide sequence ID" value="NZ_AP025300.1"/>
</dbReference>
<keyword evidence="5" id="KW-1185">Reference proteome</keyword>
<keyword evidence="1" id="KW-0732">Signal</keyword>
<evidence type="ECO:0008006" key="6">
    <source>
        <dbReference type="Google" id="ProtNLM"/>
    </source>
</evidence>
<dbReference type="Proteomes" id="UP001354989">
    <property type="component" value="Plasmid pPP8"/>
</dbReference>
<geneLocation type="plasmid" evidence="4 5">
    <name>pPP8</name>
</geneLocation>
<reference evidence="4 5" key="1">
    <citation type="submission" date="2021-12" db="EMBL/GenBank/DDBJ databases">
        <title>Genome sequencing of bacteria with rrn-lacking chromosome and rrn-plasmid.</title>
        <authorList>
            <person name="Anda M."/>
            <person name="Iwasaki W."/>
        </authorList>
    </citation>
    <scope>NUCLEOTIDE SEQUENCE [LARGE SCALE GENOMIC DNA]</scope>
    <source>
        <strain evidence="4 5">NBRC 101262</strain>
        <plasmid evidence="4 5">pPP8</plasmid>
    </source>
</reference>
<proteinExistence type="predicted"/>
<dbReference type="Gene3D" id="2.60.40.10">
    <property type="entry name" value="Immunoglobulins"/>
    <property type="match status" value="1"/>
</dbReference>
<dbReference type="PANTHER" id="PTHR37836">
    <property type="entry name" value="LMO1036 PROTEIN"/>
    <property type="match status" value="1"/>
</dbReference>
<name>A0ABN6LGM2_9BACT</name>
<evidence type="ECO:0000313" key="5">
    <source>
        <dbReference type="Proteomes" id="UP001354989"/>
    </source>
</evidence>
<dbReference type="Gene3D" id="3.20.20.80">
    <property type="entry name" value="Glycosidases"/>
    <property type="match status" value="1"/>
</dbReference>
<gene>
    <name evidence="4" type="ORF">PEPS_45780</name>
</gene>
<sequence>MKKLISFLWFLTTITFFAEANITKQRYSKSAQPTIEKWEVLDISFKAKVGKINPFITNFDALFTAPNGRTQKVPGFYNGNNEWVIRFSAKQEGQWTFTTQSKIKALNARSGQVIVNKNNTKGYKGAVVIPEARPDRFFYENGDPYMLMAFECDWLHALDYHNENGMPKTDRLLEVVKENGFNQIIMNVFTYNISGKGEWAKDEKLVNHPEYEFGGPDDIFPFLGNNENPDYSSLNIDFFKKFDRVIDLMHDRQMVSHLMIYVWNKLVAWPEMYSEADNMYFDYVVKRYQAFPNIMWDISKEALFYGRADDQYILERLERFRKLNDFNRTVSVHDYGFCARHPETVDYISRQTWDYSLYSQMLNDRKRFKNKPIFNIEHGGYEEAHFQVFTGVYTNAEVCLKRNYQCAFAGAYSTYYWQGLSWDVMIHDPEAQPENWYRPKLEYFKYFTDLFTKYHWHKFKPTPGHNSSGYSMADGEGTFLMYVPKEVYMIRAQYLFNKNYKPGKYRWFNTLTGEYTPYKQLPDIRAPFYSPWKDIADAVLIVEQDQNS</sequence>
<evidence type="ECO:0000259" key="2">
    <source>
        <dbReference type="Pfam" id="PF13204"/>
    </source>
</evidence>
<evidence type="ECO:0000313" key="4">
    <source>
        <dbReference type="EMBL" id="BDD02298.1"/>
    </source>
</evidence>
<protein>
    <recommendedName>
        <fullName evidence="6">DUF5060 domain-containing protein</fullName>
    </recommendedName>
</protein>
<dbReference type="InterPro" id="IPR013783">
    <property type="entry name" value="Ig-like_fold"/>
</dbReference>
<evidence type="ECO:0000259" key="3">
    <source>
        <dbReference type="Pfam" id="PF16586"/>
    </source>
</evidence>
<dbReference type="SUPFAM" id="SSF51445">
    <property type="entry name" value="(Trans)glycosidases"/>
    <property type="match status" value="1"/>
</dbReference>
<feature type="signal peptide" evidence="1">
    <location>
        <begin position="1"/>
        <end position="20"/>
    </location>
</feature>
<dbReference type="InterPro" id="IPR025277">
    <property type="entry name" value="Apiosidase-like_cat_dom"/>
</dbReference>